<reference evidence="1" key="4">
    <citation type="submission" date="2019-03" db="UniProtKB">
        <authorList>
            <consortium name="EnsemblPlants"/>
        </authorList>
    </citation>
    <scope>IDENTIFICATION</scope>
</reference>
<dbReference type="PANTHER" id="PTHR33428">
    <property type="entry name" value="CHLOROPHYLLASE-2, CHLOROPLASTIC"/>
    <property type="match status" value="1"/>
</dbReference>
<dbReference type="AlphaFoldDB" id="A0A453NHI6"/>
<dbReference type="Gene3D" id="3.40.50.1820">
    <property type="entry name" value="alpha/beta hydrolase"/>
    <property type="match status" value="1"/>
</dbReference>
<dbReference type="GO" id="GO:0047746">
    <property type="term" value="F:chlorophyllase activity"/>
    <property type="evidence" value="ECO:0007669"/>
    <property type="project" value="TreeGrafter"/>
</dbReference>
<dbReference type="InterPro" id="IPR029058">
    <property type="entry name" value="AB_hydrolase_fold"/>
</dbReference>
<dbReference type="EnsemblPlants" id="AET6Gv20375300.2">
    <property type="protein sequence ID" value="AET6Gv20375300.2"/>
    <property type="gene ID" value="AET6Gv20375300"/>
</dbReference>
<dbReference type="UniPathway" id="UPA00674"/>
<dbReference type="PANTHER" id="PTHR33428:SF10">
    <property type="entry name" value="CHLOROPHYLLASE-1"/>
    <property type="match status" value="1"/>
</dbReference>
<dbReference type="SUPFAM" id="SSF53474">
    <property type="entry name" value="alpha/beta-Hydrolases"/>
    <property type="match status" value="1"/>
</dbReference>
<evidence type="ECO:0000313" key="2">
    <source>
        <dbReference type="Proteomes" id="UP000015105"/>
    </source>
</evidence>
<protein>
    <submittedName>
        <fullName evidence="1">Uncharacterized protein</fullName>
    </submittedName>
</protein>
<reference evidence="1" key="3">
    <citation type="journal article" date="2017" name="Nature">
        <title>Genome sequence of the progenitor of the wheat D genome Aegilops tauschii.</title>
        <authorList>
            <person name="Luo M.C."/>
            <person name="Gu Y.Q."/>
            <person name="Puiu D."/>
            <person name="Wang H."/>
            <person name="Twardziok S.O."/>
            <person name="Deal K.R."/>
            <person name="Huo N."/>
            <person name="Zhu T."/>
            <person name="Wang L."/>
            <person name="Wang Y."/>
            <person name="McGuire P.E."/>
            <person name="Liu S."/>
            <person name="Long H."/>
            <person name="Ramasamy R.K."/>
            <person name="Rodriguez J.C."/>
            <person name="Van S.L."/>
            <person name="Yuan L."/>
            <person name="Wang Z."/>
            <person name="Xia Z."/>
            <person name="Xiao L."/>
            <person name="Anderson O.D."/>
            <person name="Ouyang S."/>
            <person name="Liang Y."/>
            <person name="Zimin A.V."/>
            <person name="Pertea G."/>
            <person name="Qi P."/>
            <person name="Bennetzen J.L."/>
            <person name="Dai X."/>
            <person name="Dawson M.W."/>
            <person name="Muller H.G."/>
            <person name="Kugler K."/>
            <person name="Rivarola-Duarte L."/>
            <person name="Spannagl M."/>
            <person name="Mayer K.F.X."/>
            <person name="Lu F.H."/>
            <person name="Bevan M.W."/>
            <person name="Leroy P."/>
            <person name="Li P."/>
            <person name="You F.M."/>
            <person name="Sun Q."/>
            <person name="Liu Z."/>
            <person name="Lyons E."/>
            <person name="Wicker T."/>
            <person name="Salzberg S.L."/>
            <person name="Devos K.M."/>
            <person name="Dvorak J."/>
        </authorList>
    </citation>
    <scope>NUCLEOTIDE SEQUENCE [LARGE SCALE GENOMIC DNA]</scope>
    <source>
        <strain evidence="1">cv. AL8/78</strain>
    </source>
</reference>
<keyword evidence="2" id="KW-1185">Reference proteome</keyword>
<accession>A0A453NHI6</accession>
<reference evidence="1" key="5">
    <citation type="journal article" date="2021" name="G3 (Bethesda)">
        <title>Aegilops tauschii genome assembly Aet v5.0 features greater sequence contiguity and improved annotation.</title>
        <authorList>
            <person name="Wang L."/>
            <person name="Zhu T."/>
            <person name="Rodriguez J.C."/>
            <person name="Deal K.R."/>
            <person name="Dubcovsky J."/>
            <person name="McGuire P.E."/>
            <person name="Lux T."/>
            <person name="Spannagl M."/>
            <person name="Mayer K.F.X."/>
            <person name="Baldrich P."/>
            <person name="Meyers B.C."/>
            <person name="Huo N."/>
            <person name="Gu Y.Q."/>
            <person name="Zhou H."/>
            <person name="Devos K.M."/>
            <person name="Bennetzen J.L."/>
            <person name="Unver T."/>
            <person name="Budak H."/>
            <person name="Gulick P.J."/>
            <person name="Galiba G."/>
            <person name="Kalapos B."/>
            <person name="Nelson D.R."/>
            <person name="Li P."/>
            <person name="You F.M."/>
            <person name="Luo M.C."/>
            <person name="Dvorak J."/>
        </authorList>
    </citation>
    <scope>NUCLEOTIDE SEQUENCE [LARGE SCALE GENOMIC DNA]</scope>
    <source>
        <strain evidence="1">cv. AL8/78</strain>
    </source>
</reference>
<dbReference type="Gramene" id="AET6Gv20375300.2">
    <property type="protein sequence ID" value="AET6Gv20375300.2"/>
    <property type="gene ID" value="AET6Gv20375300"/>
</dbReference>
<organism evidence="1 2">
    <name type="scientific">Aegilops tauschii subsp. strangulata</name>
    <name type="common">Goatgrass</name>
    <dbReference type="NCBI Taxonomy" id="200361"/>
    <lineage>
        <taxon>Eukaryota</taxon>
        <taxon>Viridiplantae</taxon>
        <taxon>Streptophyta</taxon>
        <taxon>Embryophyta</taxon>
        <taxon>Tracheophyta</taxon>
        <taxon>Spermatophyta</taxon>
        <taxon>Magnoliopsida</taxon>
        <taxon>Liliopsida</taxon>
        <taxon>Poales</taxon>
        <taxon>Poaceae</taxon>
        <taxon>BOP clade</taxon>
        <taxon>Pooideae</taxon>
        <taxon>Triticodae</taxon>
        <taxon>Triticeae</taxon>
        <taxon>Triticinae</taxon>
        <taxon>Aegilops</taxon>
    </lineage>
</organism>
<dbReference type="GO" id="GO:0015996">
    <property type="term" value="P:chlorophyll catabolic process"/>
    <property type="evidence" value="ECO:0007669"/>
    <property type="project" value="UniProtKB-UniPathway"/>
</dbReference>
<sequence>MAAAAPAETMNKSAAGAEVPEAFTSVFQPGKLAVEAIQVDENAAPTPPIPVLIVAPKDAGTYPVAMLLHGFFLHNHFYEHLLRHVASHGFIIVAPQVDRYHLHMYTEITSTMTQRQEGLTSSLSQKMICCNSVCVLACGDQLTNSAKFCSAVQHQYHTFG</sequence>
<dbReference type="Pfam" id="PF07224">
    <property type="entry name" value="Chlorophyllase"/>
    <property type="match status" value="1"/>
</dbReference>
<name>A0A453NHI6_AEGTS</name>
<proteinExistence type="predicted"/>
<dbReference type="Proteomes" id="UP000015105">
    <property type="component" value="Chromosome 6D"/>
</dbReference>
<evidence type="ECO:0000313" key="1">
    <source>
        <dbReference type="EnsemblPlants" id="AET6Gv20375300.2"/>
    </source>
</evidence>
<dbReference type="InterPro" id="IPR017395">
    <property type="entry name" value="Chlorophyllase-like"/>
</dbReference>
<reference evidence="2" key="1">
    <citation type="journal article" date="2014" name="Science">
        <title>Ancient hybridizations among the ancestral genomes of bread wheat.</title>
        <authorList>
            <consortium name="International Wheat Genome Sequencing Consortium,"/>
            <person name="Marcussen T."/>
            <person name="Sandve S.R."/>
            <person name="Heier L."/>
            <person name="Spannagl M."/>
            <person name="Pfeifer M."/>
            <person name="Jakobsen K.S."/>
            <person name="Wulff B.B."/>
            <person name="Steuernagel B."/>
            <person name="Mayer K.F."/>
            <person name="Olsen O.A."/>
        </authorList>
    </citation>
    <scope>NUCLEOTIDE SEQUENCE [LARGE SCALE GENOMIC DNA]</scope>
    <source>
        <strain evidence="2">cv. AL8/78</strain>
    </source>
</reference>
<reference evidence="2" key="2">
    <citation type="journal article" date="2017" name="Nat. Plants">
        <title>The Aegilops tauschii genome reveals multiple impacts of transposons.</title>
        <authorList>
            <person name="Zhao G."/>
            <person name="Zou C."/>
            <person name="Li K."/>
            <person name="Wang K."/>
            <person name="Li T."/>
            <person name="Gao L."/>
            <person name="Zhang X."/>
            <person name="Wang H."/>
            <person name="Yang Z."/>
            <person name="Liu X."/>
            <person name="Jiang W."/>
            <person name="Mao L."/>
            <person name="Kong X."/>
            <person name="Jiao Y."/>
            <person name="Jia J."/>
        </authorList>
    </citation>
    <scope>NUCLEOTIDE SEQUENCE [LARGE SCALE GENOMIC DNA]</scope>
    <source>
        <strain evidence="2">cv. AL8/78</strain>
    </source>
</reference>